<keyword evidence="2 4" id="KW-0863">Zinc-finger</keyword>
<keyword evidence="8" id="KW-1185">Reference proteome</keyword>
<dbReference type="GO" id="GO:0008270">
    <property type="term" value="F:zinc ion binding"/>
    <property type="evidence" value="ECO:0007669"/>
    <property type="project" value="UniProtKB-KW"/>
</dbReference>
<gene>
    <name evidence="7" type="ORF">FN846DRAFT_974121</name>
</gene>
<dbReference type="GO" id="GO:0000785">
    <property type="term" value="C:chromatin"/>
    <property type="evidence" value="ECO:0007669"/>
    <property type="project" value="TreeGrafter"/>
</dbReference>
<evidence type="ECO:0000313" key="7">
    <source>
        <dbReference type="EMBL" id="KAA8894402.1"/>
    </source>
</evidence>
<dbReference type="Proteomes" id="UP000326924">
    <property type="component" value="Unassembled WGS sequence"/>
</dbReference>
<feature type="compositionally biased region" description="Polar residues" evidence="5">
    <location>
        <begin position="48"/>
        <end position="57"/>
    </location>
</feature>
<dbReference type="EMBL" id="VXIS01000342">
    <property type="protein sequence ID" value="KAA8894402.1"/>
    <property type="molecule type" value="Genomic_DNA"/>
</dbReference>
<sequence>MPHLQLQHPNPILQQQQQQRNQQFRQPRHLHQLQHAQQPIQPALPNHVQYSNQPFHTQPQQQQQRQYLQRHPLHMSSQPPQTQPAPPTPPAHQITQPAPPRIMPVPAAAVVPSNVPPPPSPLTLPALPENLLEIHLSSPIMSPAVLPFSASPPEPPHFSIVDFPVGRFELRPPCEKRVWTVSHEDERRLSKVHPSKSLGEPPTRSMIGLGCLVYRLRCIEVRSSVGKSALANDSEWSMKESIWPKNIFIEVNGMRVEIRRKERWGKDLPADITNFIRAGSNTLTIVRLGDGAEESTFVAGIELSECCTGVGIKSQIFKERYLPPAQSRAEIMRRLSTHTDDNDIIVSTNTVTIDVQCPFSFKLIGTPVRGRACRHLECFDFDNYMGSRHREQPALPPRDDAYKCPHCGDRARPEHLIVDGFLHDVLRTMRELPMTYEDVKSIIVDENGAWKAKREKEKDSEERRKDSVTRAMYELAVPTVGKLEKDIEVICIDD</sequence>
<dbReference type="AlphaFoldDB" id="A0A5J5EFF8"/>
<keyword evidence="3" id="KW-0862">Zinc</keyword>
<accession>A0A5J5EFF8</accession>
<dbReference type="InterPro" id="IPR013083">
    <property type="entry name" value="Znf_RING/FYVE/PHD"/>
</dbReference>
<dbReference type="GO" id="GO:0061665">
    <property type="term" value="F:SUMO ligase activity"/>
    <property type="evidence" value="ECO:0007669"/>
    <property type="project" value="TreeGrafter"/>
</dbReference>
<dbReference type="Gene3D" id="3.30.40.10">
    <property type="entry name" value="Zinc/RING finger domain, C3HC4 (zinc finger)"/>
    <property type="match status" value="1"/>
</dbReference>
<feature type="compositionally biased region" description="Low complexity" evidence="5">
    <location>
        <begin position="58"/>
        <end position="70"/>
    </location>
</feature>
<dbReference type="InParanoid" id="A0A5J5EFF8"/>
<evidence type="ECO:0000256" key="1">
    <source>
        <dbReference type="ARBA" id="ARBA00022723"/>
    </source>
</evidence>
<dbReference type="GO" id="GO:0016925">
    <property type="term" value="P:protein sumoylation"/>
    <property type="evidence" value="ECO:0007669"/>
    <property type="project" value="TreeGrafter"/>
</dbReference>
<feature type="domain" description="SP-RING-type" evidence="6">
    <location>
        <begin position="340"/>
        <end position="431"/>
    </location>
</feature>
<reference evidence="7 8" key="1">
    <citation type="submission" date="2019-09" db="EMBL/GenBank/DDBJ databases">
        <title>Draft genome of the ectomycorrhizal ascomycete Sphaerosporella brunnea.</title>
        <authorList>
            <consortium name="DOE Joint Genome Institute"/>
            <person name="Benucci G.M."/>
            <person name="Marozzi G."/>
            <person name="Antonielli L."/>
            <person name="Sanchez S."/>
            <person name="Marco P."/>
            <person name="Wang X."/>
            <person name="Falini L.B."/>
            <person name="Barry K."/>
            <person name="Haridas S."/>
            <person name="Lipzen A."/>
            <person name="Labutti K."/>
            <person name="Grigoriev I.V."/>
            <person name="Murat C."/>
            <person name="Martin F."/>
            <person name="Albertini E."/>
            <person name="Donnini D."/>
            <person name="Bonito G."/>
        </authorList>
    </citation>
    <scope>NUCLEOTIDE SEQUENCE [LARGE SCALE GENOMIC DNA]</scope>
    <source>
        <strain evidence="7 8">Sb_GMNB300</strain>
    </source>
</reference>
<feature type="compositionally biased region" description="Pro residues" evidence="5">
    <location>
        <begin position="81"/>
        <end position="90"/>
    </location>
</feature>
<evidence type="ECO:0000259" key="6">
    <source>
        <dbReference type="PROSITE" id="PS51044"/>
    </source>
</evidence>
<dbReference type="PANTHER" id="PTHR10782">
    <property type="entry name" value="ZINC FINGER MIZ DOMAIN-CONTAINING PROTEIN"/>
    <property type="match status" value="1"/>
</dbReference>
<name>A0A5J5EFF8_9PEZI</name>
<feature type="region of interest" description="Disordered" evidence="5">
    <location>
        <begin position="1"/>
        <end position="96"/>
    </location>
</feature>
<dbReference type="PANTHER" id="PTHR10782:SF4">
    <property type="entry name" value="TONALLI, ISOFORM E"/>
    <property type="match status" value="1"/>
</dbReference>
<organism evidence="7 8">
    <name type="scientific">Sphaerosporella brunnea</name>
    <dbReference type="NCBI Taxonomy" id="1250544"/>
    <lineage>
        <taxon>Eukaryota</taxon>
        <taxon>Fungi</taxon>
        <taxon>Dikarya</taxon>
        <taxon>Ascomycota</taxon>
        <taxon>Pezizomycotina</taxon>
        <taxon>Pezizomycetes</taxon>
        <taxon>Pezizales</taxon>
        <taxon>Pyronemataceae</taxon>
        <taxon>Sphaerosporella</taxon>
    </lineage>
</organism>
<keyword evidence="1" id="KW-0479">Metal-binding</keyword>
<feature type="non-terminal residue" evidence="7">
    <location>
        <position position="494"/>
    </location>
</feature>
<evidence type="ECO:0000256" key="4">
    <source>
        <dbReference type="PROSITE-ProRule" id="PRU00452"/>
    </source>
</evidence>
<dbReference type="Pfam" id="PF02891">
    <property type="entry name" value="zf-MIZ"/>
    <property type="match status" value="1"/>
</dbReference>
<comment type="caution">
    <text evidence="7">The sequence shown here is derived from an EMBL/GenBank/DDBJ whole genome shotgun (WGS) entry which is preliminary data.</text>
</comment>
<protein>
    <recommendedName>
        <fullName evidence="6">SP-RING-type domain-containing protein</fullName>
    </recommendedName>
</protein>
<dbReference type="InterPro" id="IPR004181">
    <property type="entry name" value="Znf_MIZ"/>
</dbReference>
<evidence type="ECO:0000256" key="2">
    <source>
        <dbReference type="ARBA" id="ARBA00022771"/>
    </source>
</evidence>
<feature type="compositionally biased region" description="Low complexity" evidence="5">
    <location>
        <begin position="1"/>
        <end position="25"/>
    </location>
</feature>
<dbReference type="PROSITE" id="PS51044">
    <property type="entry name" value="ZF_SP_RING"/>
    <property type="match status" value="1"/>
</dbReference>
<evidence type="ECO:0000313" key="8">
    <source>
        <dbReference type="Proteomes" id="UP000326924"/>
    </source>
</evidence>
<dbReference type="OrthoDB" id="27975at2759"/>
<proteinExistence type="predicted"/>
<evidence type="ECO:0000256" key="5">
    <source>
        <dbReference type="SAM" id="MobiDB-lite"/>
    </source>
</evidence>
<evidence type="ECO:0000256" key="3">
    <source>
        <dbReference type="ARBA" id="ARBA00022833"/>
    </source>
</evidence>